<reference evidence="1" key="1">
    <citation type="journal article" date="2023" name="Nat. Commun.">
        <title>Diploid and tetraploid genomes of Acorus and the evolution of monocots.</title>
        <authorList>
            <person name="Ma L."/>
            <person name="Liu K.W."/>
            <person name="Li Z."/>
            <person name="Hsiao Y.Y."/>
            <person name="Qi Y."/>
            <person name="Fu T."/>
            <person name="Tang G.D."/>
            <person name="Zhang D."/>
            <person name="Sun W.H."/>
            <person name="Liu D.K."/>
            <person name="Li Y."/>
            <person name="Chen G.Z."/>
            <person name="Liu X.D."/>
            <person name="Liao X.Y."/>
            <person name="Jiang Y.T."/>
            <person name="Yu X."/>
            <person name="Hao Y."/>
            <person name="Huang J."/>
            <person name="Zhao X.W."/>
            <person name="Ke S."/>
            <person name="Chen Y.Y."/>
            <person name="Wu W.L."/>
            <person name="Hsu J.L."/>
            <person name="Lin Y.F."/>
            <person name="Huang M.D."/>
            <person name="Li C.Y."/>
            <person name="Huang L."/>
            <person name="Wang Z.W."/>
            <person name="Zhao X."/>
            <person name="Zhong W.Y."/>
            <person name="Peng D.H."/>
            <person name="Ahmad S."/>
            <person name="Lan S."/>
            <person name="Zhang J.S."/>
            <person name="Tsai W.C."/>
            <person name="Van de Peer Y."/>
            <person name="Liu Z.J."/>
        </authorList>
    </citation>
    <scope>NUCLEOTIDE SEQUENCE</scope>
    <source>
        <strain evidence="1">CP</strain>
    </source>
</reference>
<proteinExistence type="predicted"/>
<reference evidence="1" key="2">
    <citation type="submission" date="2023-06" db="EMBL/GenBank/DDBJ databases">
        <authorList>
            <person name="Ma L."/>
            <person name="Liu K.-W."/>
            <person name="Li Z."/>
            <person name="Hsiao Y.-Y."/>
            <person name="Qi Y."/>
            <person name="Fu T."/>
            <person name="Tang G."/>
            <person name="Zhang D."/>
            <person name="Sun W.-H."/>
            <person name="Liu D.-K."/>
            <person name="Li Y."/>
            <person name="Chen G.-Z."/>
            <person name="Liu X.-D."/>
            <person name="Liao X.-Y."/>
            <person name="Jiang Y.-T."/>
            <person name="Yu X."/>
            <person name="Hao Y."/>
            <person name="Huang J."/>
            <person name="Zhao X.-W."/>
            <person name="Ke S."/>
            <person name="Chen Y.-Y."/>
            <person name="Wu W.-L."/>
            <person name="Hsu J.-L."/>
            <person name="Lin Y.-F."/>
            <person name="Huang M.-D."/>
            <person name="Li C.-Y."/>
            <person name="Huang L."/>
            <person name="Wang Z.-W."/>
            <person name="Zhao X."/>
            <person name="Zhong W.-Y."/>
            <person name="Peng D.-H."/>
            <person name="Ahmad S."/>
            <person name="Lan S."/>
            <person name="Zhang J.-S."/>
            <person name="Tsai W.-C."/>
            <person name="Van De Peer Y."/>
            <person name="Liu Z.-J."/>
        </authorList>
    </citation>
    <scope>NUCLEOTIDE SEQUENCE</scope>
    <source>
        <strain evidence="1">CP</strain>
        <tissue evidence="1">Leaves</tissue>
    </source>
</reference>
<gene>
    <name evidence="1" type="ORF">QJS10_CPA06g01894</name>
</gene>
<dbReference type="AlphaFoldDB" id="A0AAV9EMV8"/>
<keyword evidence="2" id="KW-1185">Reference proteome</keyword>
<dbReference type="EMBL" id="JAUJYO010000006">
    <property type="protein sequence ID" value="KAK1315140.1"/>
    <property type="molecule type" value="Genomic_DNA"/>
</dbReference>
<comment type="caution">
    <text evidence="1">The sequence shown here is derived from an EMBL/GenBank/DDBJ whole genome shotgun (WGS) entry which is preliminary data.</text>
</comment>
<evidence type="ECO:0000313" key="2">
    <source>
        <dbReference type="Proteomes" id="UP001180020"/>
    </source>
</evidence>
<dbReference type="Proteomes" id="UP001180020">
    <property type="component" value="Unassembled WGS sequence"/>
</dbReference>
<protein>
    <submittedName>
        <fullName evidence="1">Uncharacterized protein</fullName>
    </submittedName>
</protein>
<sequence length="83" mass="8685">MVELGRLPLHGRFCGCRCVALLASGGAFASVSSALHSPLLRDAGAAAATIAGAYNLVKVFDSLAQRGLVHQVRLPFDECLMCL</sequence>
<evidence type="ECO:0000313" key="1">
    <source>
        <dbReference type="EMBL" id="KAK1315140.1"/>
    </source>
</evidence>
<name>A0AAV9EMV8_ACOCL</name>
<organism evidence="1 2">
    <name type="scientific">Acorus calamus</name>
    <name type="common">Sweet flag</name>
    <dbReference type="NCBI Taxonomy" id="4465"/>
    <lineage>
        <taxon>Eukaryota</taxon>
        <taxon>Viridiplantae</taxon>
        <taxon>Streptophyta</taxon>
        <taxon>Embryophyta</taxon>
        <taxon>Tracheophyta</taxon>
        <taxon>Spermatophyta</taxon>
        <taxon>Magnoliopsida</taxon>
        <taxon>Liliopsida</taxon>
        <taxon>Acoraceae</taxon>
        <taxon>Acorus</taxon>
    </lineage>
</organism>
<accession>A0AAV9EMV8</accession>